<dbReference type="RefSeq" id="WP_131453206.1">
    <property type="nucleotide sequence ID" value="NZ_BMJK01000001.1"/>
</dbReference>
<keyword evidence="1" id="KW-0472">Membrane</keyword>
<sequence>MALTLPDLVYLLCFLTSALCAVLLVRRYAASRTPVLLWSAVCFVFLALSNLIVVIDQLVLTEVSFRTPRLLLTLVAVAVLLFGFIWEAERER</sequence>
<keyword evidence="3" id="KW-1185">Reference proteome</keyword>
<evidence type="ECO:0000313" key="2">
    <source>
        <dbReference type="EMBL" id="MXO93926.1"/>
    </source>
</evidence>
<gene>
    <name evidence="2" type="ORF">GRI62_09970</name>
</gene>
<protein>
    <submittedName>
        <fullName evidence="2">Uncharacterized protein</fullName>
    </submittedName>
</protein>
<dbReference type="AlphaFoldDB" id="A0A845A464"/>
<organism evidence="2 3">
    <name type="scientific">Aurantiacibacter arachoides</name>
    <dbReference type="NCBI Taxonomy" id="1850444"/>
    <lineage>
        <taxon>Bacteria</taxon>
        <taxon>Pseudomonadati</taxon>
        <taxon>Pseudomonadota</taxon>
        <taxon>Alphaproteobacteria</taxon>
        <taxon>Sphingomonadales</taxon>
        <taxon>Erythrobacteraceae</taxon>
        <taxon>Aurantiacibacter</taxon>
    </lineage>
</organism>
<comment type="caution">
    <text evidence="2">The sequence shown here is derived from an EMBL/GenBank/DDBJ whole genome shotgun (WGS) entry which is preliminary data.</text>
</comment>
<evidence type="ECO:0000313" key="3">
    <source>
        <dbReference type="Proteomes" id="UP000460626"/>
    </source>
</evidence>
<feature type="transmembrane region" description="Helical" evidence="1">
    <location>
        <begin position="35"/>
        <end position="55"/>
    </location>
</feature>
<dbReference type="Proteomes" id="UP000460626">
    <property type="component" value="Unassembled WGS sequence"/>
</dbReference>
<feature type="transmembrane region" description="Helical" evidence="1">
    <location>
        <begin position="7"/>
        <end position="29"/>
    </location>
</feature>
<accession>A0A845A464</accession>
<dbReference type="EMBL" id="WTYH01000001">
    <property type="protein sequence ID" value="MXO93926.1"/>
    <property type="molecule type" value="Genomic_DNA"/>
</dbReference>
<evidence type="ECO:0000256" key="1">
    <source>
        <dbReference type="SAM" id="Phobius"/>
    </source>
</evidence>
<keyword evidence="1" id="KW-0812">Transmembrane</keyword>
<name>A0A845A464_9SPHN</name>
<reference evidence="2 3" key="1">
    <citation type="submission" date="2019-12" db="EMBL/GenBank/DDBJ databases">
        <title>Genomic-based taxomic classification of the family Erythrobacteraceae.</title>
        <authorList>
            <person name="Xu L."/>
        </authorList>
    </citation>
    <scope>NUCLEOTIDE SEQUENCE [LARGE SCALE GENOMIC DNA]</scope>
    <source>
        <strain evidence="2 3">RC4-10-4</strain>
    </source>
</reference>
<dbReference type="Pfam" id="PF19447">
    <property type="entry name" value="DUF5985"/>
    <property type="match status" value="1"/>
</dbReference>
<dbReference type="OrthoDB" id="5295794at2"/>
<keyword evidence="1" id="KW-1133">Transmembrane helix</keyword>
<proteinExistence type="predicted"/>
<feature type="transmembrane region" description="Helical" evidence="1">
    <location>
        <begin position="67"/>
        <end position="86"/>
    </location>
</feature>
<dbReference type="InterPro" id="IPR046027">
    <property type="entry name" value="DUF5985"/>
</dbReference>